<dbReference type="Proteomes" id="UP001497382">
    <property type="component" value="Unassembled WGS sequence"/>
</dbReference>
<dbReference type="Gene3D" id="3.30.710.10">
    <property type="entry name" value="Potassium Channel Kv1.1, Chain A"/>
    <property type="match status" value="1"/>
</dbReference>
<dbReference type="EMBL" id="CAXIEN010000029">
    <property type="protein sequence ID" value="CAL1267530.1"/>
    <property type="molecule type" value="Genomic_DNA"/>
</dbReference>
<evidence type="ECO:0008006" key="3">
    <source>
        <dbReference type="Google" id="ProtNLM"/>
    </source>
</evidence>
<comment type="caution">
    <text evidence="1">The sequence shown here is derived from an EMBL/GenBank/DDBJ whole genome shotgun (WGS) entry which is preliminary data.</text>
</comment>
<evidence type="ECO:0000313" key="2">
    <source>
        <dbReference type="Proteomes" id="UP001497382"/>
    </source>
</evidence>
<proteinExistence type="predicted"/>
<dbReference type="InterPro" id="IPR011333">
    <property type="entry name" value="SKP1/BTB/POZ_sf"/>
</dbReference>
<protein>
    <recommendedName>
        <fullName evidence="3">Saposin B-type domain-containing protein</fullName>
    </recommendedName>
</protein>
<dbReference type="CDD" id="cd18498">
    <property type="entry name" value="BACK_RCBTB1_2"/>
    <property type="match status" value="1"/>
</dbReference>
<accession>A0AAV1Z849</accession>
<name>A0AAV1Z849_9ARAC</name>
<reference evidence="1 2" key="1">
    <citation type="submission" date="2024-04" db="EMBL/GenBank/DDBJ databases">
        <authorList>
            <person name="Rising A."/>
            <person name="Reimegard J."/>
            <person name="Sonavane S."/>
            <person name="Akerstrom W."/>
            <person name="Nylinder S."/>
            <person name="Hedman E."/>
            <person name="Kallberg Y."/>
        </authorList>
    </citation>
    <scope>NUCLEOTIDE SEQUENCE [LARGE SCALE GENOMIC DNA]</scope>
</reference>
<keyword evidence="2" id="KW-1185">Reference proteome</keyword>
<sequence>MGLGLLIGMTTNQPTPRKVTAGIDVSISILCFKRTGVKMKKRLLDLANSFCEVQLKKHCECIIKHGITVENVAMLCAMAIKYCAKELEEFCFGFALNHLTAVNQTEAFNKLEEPTIKNFIVKAARHGALSTDNEFELGFCNIFVSIFLFLFC</sequence>
<organism evidence="1 2">
    <name type="scientific">Larinioides sclopetarius</name>
    <dbReference type="NCBI Taxonomy" id="280406"/>
    <lineage>
        <taxon>Eukaryota</taxon>
        <taxon>Metazoa</taxon>
        <taxon>Ecdysozoa</taxon>
        <taxon>Arthropoda</taxon>
        <taxon>Chelicerata</taxon>
        <taxon>Arachnida</taxon>
        <taxon>Araneae</taxon>
        <taxon>Araneomorphae</taxon>
        <taxon>Entelegynae</taxon>
        <taxon>Araneoidea</taxon>
        <taxon>Araneidae</taxon>
        <taxon>Larinioides</taxon>
    </lineage>
</organism>
<gene>
    <name evidence="1" type="ORF">LARSCL_LOCUS3724</name>
</gene>
<dbReference type="AlphaFoldDB" id="A0AAV1Z849"/>
<evidence type="ECO:0000313" key="1">
    <source>
        <dbReference type="EMBL" id="CAL1267530.1"/>
    </source>
</evidence>